<accession>D2IG58</accession>
<dbReference type="EMBL" id="GQ222010">
    <property type="protein sequence ID" value="ACS92437.1"/>
    <property type="molecule type" value="Genomic_DNA"/>
</dbReference>
<dbReference type="SUPFAM" id="SSF54117">
    <property type="entry name" value="Interleukin 8-like chemokines"/>
    <property type="match status" value="1"/>
</dbReference>
<protein>
    <submittedName>
        <fullName evidence="2">Chemokine vCXCL1</fullName>
    </submittedName>
</protein>
<organismHost>
    <name type="scientific">Homo sapiens</name>
    <name type="common">Human</name>
    <dbReference type="NCBI Taxonomy" id="9606"/>
</organismHost>
<sequence length="114" mass="13394">MRFIFSLFGLLIALCYRVESVELRCRCSNGSNHPVFGVFWVGYKPPDPTCDKTQHFLLPPRQTPVCLSPDHYLSKWVDGKRSNWWHKVFIKKNSDNGPHIEDKSDTNRHPPWRL</sequence>
<name>D2IG58_HCMV</name>
<gene>
    <name evidence="2" type="primary">UL146</name>
</gene>
<feature type="compositionally biased region" description="Basic and acidic residues" evidence="1">
    <location>
        <begin position="93"/>
        <end position="108"/>
    </location>
</feature>
<reference evidence="2" key="1">
    <citation type="submission" date="2009-05" db="EMBL/GenBank/DDBJ databases">
        <title>Human cytomegalovirus RL11 gene family: variation, recombination and transcription.</title>
        <authorList>
            <person name="Davison A.J."/>
        </authorList>
    </citation>
    <scope>NUCLEOTIDE SEQUENCE</scope>
    <source>
        <strain evidence="2">66</strain>
    </source>
</reference>
<dbReference type="GO" id="GO:0006955">
    <property type="term" value="P:immune response"/>
    <property type="evidence" value="ECO:0007669"/>
    <property type="project" value="InterPro"/>
</dbReference>
<dbReference type="GO" id="GO:0008009">
    <property type="term" value="F:chemokine activity"/>
    <property type="evidence" value="ECO:0007669"/>
    <property type="project" value="InterPro"/>
</dbReference>
<evidence type="ECO:0000256" key="1">
    <source>
        <dbReference type="SAM" id="MobiDB-lite"/>
    </source>
</evidence>
<organism evidence="2">
    <name type="scientific">Human cytomegalovirus</name>
    <name type="common">HHV-5</name>
    <name type="synonym">Human herpesvirus 5</name>
    <dbReference type="NCBI Taxonomy" id="10359"/>
    <lineage>
        <taxon>Viruses</taxon>
        <taxon>Duplodnaviria</taxon>
        <taxon>Heunggongvirae</taxon>
        <taxon>Peploviricota</taxon>
        <taxon>Herviviricetes</taxon>
        <taxon>Herpesvirales</taxon>
        <taxon>Orthoherpesviridae</taxon>
        <taxon>Betaherpesvirinae</taxon>
        <taxon>Cytomegalovirus</taxon>
        <taxon>Cytomegalovirus humanbeta5</taxon>
    </lineage>
</organism>
<dbReference type="GO" id="GO:0005576">
    <property type="term" value="C:extracellular region"/>
    <property type="evidence" value="ECO:0007669"/>
    <property type="project" value="InterPro"/>
</dbReference>
<evidence type="ECO:0000313" key="2">
    <source>
        <dbReference type="EMBL" id="ACS92437.1"/>
    </source>
</evidence>
<dbReference type="InterPro" id="IPR036048">
    <property type="entry name" value="Interleukin_8-like_sf"/>
</dbReference>
<feature type="region of interest" description="Disordered" evidence="1">
    <location>
        <begin position="93"/>
        <end position="114"/>
    </location>
</feature>
<proteinExistence type="predicted"/>